<name>A0ABQ7L3H6_BRACM</name>
<dbReference type="EMBL" id="JADBGQ010000009">
    <property type="protein sequence ID" value="KAG5381151.1"/>
    <property type="molecule type" value="Genomic_DNA"/>
</dbReference>
<evidence type="ECO:0000256" key="1">
    <source>
        <dbReference type="SAM" id="MobiDB-lite"/>
    </source>
</evidence>
<feature type="non-terminal residue" evidence="2">
    <location>
        <position position="387"/>
    </location>
</feature>
<gene>
    <name evidence="2" type="primary">A07g509070.1_BraROA</name>
    <name evidence="2" type="ORF">IGI04_028993</name>
</gene>
<proteinExistence type="predicted"/>
<reference evidence="2 3" key="1">
    <citation type="submission" date="2021-03" db="EMBL/GenBank/DDBJ databases">
        <authorList>
            <person name="King G.J."/>
            <person name="Bancroft I."/>
            <person name="Baten A."/>
            <person name="Bloomfield J."/>
            <person name="Borpatragohain P."/>
            <person name="He Z."/>
            <person name="Irish N."/>
            <person name="Irwin J."/>
            <person name="Liu K."/>
            <person name="Mauleon R.P."/>
            <person name="Moore J."/>
            <person name="Morris R."/>
            <person name="Ostergaard L."/>
            <person name="Wang B."/>
            <person name="Wells R."/>
        </authorList>
    </citation>
    <scope>NUCLEOTIDE SEQUENCE [LARGE SCALE GENOMIC DNA]</scope>
    <source>
        <strain evidence="2">R-o-18</strain>
        <tissue evidence="2">Leaf</tissue>
    </source>
</reference>
<dbReference type="Proteomes" id="UP000823674">
    <property type="component" value="Chromosome A07"/>
</dbReference>
<sequence>MIGQPMIPHSFNIHHPSQAITQTHTCQRQAYTNEIHIKPNLVPKPHLGLNIVQPPAMKLSLKITGTCTQPYQHARIENMMHPSPSPSQTRSTLNSKWNSNKPTHSVLGEKLLVDRRGLGQNPRDALTGLDFDRPRQADLDSDRTFSSFWTNMTGLDELNWTELPRHNRRESPIGRNWPSRNELGSWGIYRRHQPISFRLVAARVSLRMAPDACTATPRAPHGWLHVQDTCRTPPFLPDVRLHDWSSCKAPQHHTHVDQHASVACVATSRAWLIHLVLLHVKLNVQLPCTATPRASLDTQLPPASSKNFVIPKLGFSPNFGFSRRASIPSCLLPVLLNSHIPRKLRDEETSVFKNVELLNCRASKNVMLPKHPSDQSNTFLTMVQQLM</sequence>
<protein>
    <submittedName>
        <fullName evidence="2">Uncharacterized protein</fullName>
    </submittedName>
</protein>
<organism evidence="2 3">
    <name type="scientific">Brassica rapa subsp. trilocularis</name>
    <dbReference type="NCBI Taxonomy" id="1813537"/>
    <lineage>
        <taxon>Eukaryota</taxon>
        <taxon>Viridiplantae</taxon>
        <taxon>Streptophyta</taxon>
        <taxon>Embryophyta</taxon>
        <taxon>Tracheophyta</taxon>
        <taxon>Spermatophyta</taxon>
        <taxon>Magnoliopsida</taxon>
        <taxon>eudicotyledons</taxon>
        <taxon>Gunneridae</taxon>
        <taxon>Pentapetalae</taxon>
        <taxon>rosids</taxon>
        <taxon>malvids</taxon>
        <taxon>Brassicales</taxon>
        <taxon>Brassicaceae</taxon>
        <taxon>Brassiceae</taxon>
        <taxon>Brassica</taxon>
    </lineage>
</organism>
<feature type="compositionally biased region" description="Polar residues" evidence="1">
    <location>
        <begin position="86"/>
        <end position="101"/>
    </location>
</feature>
<feature type="region of interest" description="Disordered" evidence="1">
    <location>
        <begin position="80"/>
        <end position="101"/>
    </location>
</feature>
<evidence type="ECO:0000313" key="3">
    <source>
        <dbReference type="Proteomes" id="UP000823674"/>
    </source>
</evidence>
<accession>A0ABQ7L3H6</accession>
<evidence type="ECO:0000313" key="2">
    <source>
        <dbReference type="EMBL" id="KAG5381151.1"/>
    </source>
</evidence>
<comment type="caution">
    <text evidence="2">The sequence shown here is derived from an EMBL/GenBank/DDBJ whole genome shotgun (WGS) entry which is preliminary data.</text>
</comment>
<keyword evidence="3" id="KW-1185">Reference proteome</keyword>